<dbReference type="eggNOG" id="COG0727">
    <property type="taxonomic scope" value="Bacteria"/>
</dbReference>
<evidence type="ECO:0000313" key="1">
    <source>
        <dbReference type="EMBL" id="ABF92882.1"/>
    </source>
</evidence>
<dbReference type="AlphaFoldDB" id="Q1DGB2"/>
<sequence length="255" mass="28197">MRDLRILTGSVSTNEPRVTCSPGQDWMSDFSSVTRTVVSLSDGMCARIPSGPCAPRFFGGEVVWHGHRGGERSYACSLRWNQFRQRVRGRTMPRNTLCLRCGMCCDGTLFTHVSLQLEEALALQRRGLPVGSRTDGSLALMQHCSALDERTCTIYEDRPASCRRYHCQLSSALAEKEVSLDEALEVVDEAHARVAAVARTLAPASEGAPRSVLQRARRANLLDHGGPLSATDLATYEHAEAYLDTHFRGRFGRQD</sequence>
<dbReference type="HOGENOM" id="CLU_1089171_0_0_7"/>
<gene>
    <name evidence="1" type="ordered locus">MXAN_0028</name>
</gene>
<reference evidence="1 2" key="1">
    <citation type="journal article" date="2006" name="Proc. Natl. Acad. Sci. U.S.A.">
        <title>Evolution of sensory complexity recorded in a myxobacterial genome.</title>
        <authorList>
            <person name="Goldman B.S."/>
            <person name="Nierman W.C."/>
            <person name="Kaiser D."/>
            <person name="Slater S.C."/>
            <person name="Durkin A.S."/>
            <person name="Eisen J.A."/>
            <person name="Ronning C.M."/>
            <person name="Barbazuk W.B."/>
            <person name="Blanchard M."/>
            <person name="Field C."/>
            <person name="Halling C."/>
            <person name="Hinkle G."/>
            <person name="Iartchuk O."/>
            <person name="Kim H.S."/>
            <person name="Mackenzie C."/>
            <person name="Madupu R."/>
            <person name="Miller N."/>
            <person name="Shvartsbeyn A."/>
            <person name="Sullivan S.A."/>
            <person name="Vaudin M."/>
            <person name="Wiegand R."/>
            <person name="Kaplan H.B."/>
        </authorList>
    </citation>
    <scope>NUCLEOTIDE SEQUENCE [LARGE SCALE GENOMIC DNA]</scope>
    <source>
        <strain evidence="2">DK1622</strain>
    </source>
</reference>
<name>Q1DGB2_MYXXD</name>
<keyword evidence="2" id="KW-1185">Reference proteome</keyword>
<dbReference type="KEGG" id="mxa:MXAN_0028"/>
<organism evidence="1 2">
    <name type="scientific">Myxococcus xanthus (strain DK1622)</name>
    <dbReference type="NCBI Taxonomy" id="246197"/>
    <lineage>
        <taxon>Bacteria</taxon>
        <taxon>Pseudomonadati</taxon>
        <taxon>Myxococcota</taxon>
        <taxon>Myxococcia</taxon>
        <taxon>Myxococcales</taxon>
        <taxon>Cystobacterineae</taxon>
        <taxon>Myxococcaceae</taxon>
        <taxon>Myxococcus</taxon>
    </lineage>
</organism>
<protein>
    <submittedName>
        <fullName evidence="1">Conserved domain protein</fullName>
    </submittedName>
</protein>
<dbReference type="STRING" id="246197.MXAN_0028"/>
<accession>Q1DGB2</accession>
<dbReference type="EnsemblBacteria" id="ABF92882">
    <property type="protein sequence ID" value="ABF92882"/>
    <property type="gene ID" value="MXAN_0028"/>
</dbReference>
<dbReference type="Proteomes" id="UP000002402">
    <property type="component" value="Chromosome"/>
</dbReference>
<dbReference type="Pfam" id="PF03692">
    <property type="entry name" value="CxxCxxCC"/>
    <property type="match status" value="1"/>
</dbReference>
<dbReference type="InterPro" id="IPR005358">
    <property type="entry name" value="Puta_zinc/iron-chelating_dom"/>
</dbReference>
<dbReference type="EMBL" id="CP000113">
    <property type="protein sequence ID" value="ABF92882.1"/>
    <property type="molecule type" value="Genomic_DNA"/>
</dbReference>
<evidence type="ECO:0000313" key="2">
    <source>
        <dbReference type="Proteomes" id="UP000002402"/>
    </source>
</evidence>
<proteinExistence type="predicted"/>